<reference evidence="2" key="1">
    <citation type="submission" date="2021-02" db="EMBL/GenBank/DDBJ databases">
        <authorList>
            <person name="Nowell W R."/>
        </authorList>
    </citation>
    <scope>NUCLEOTIDE SEQUENCE</scope>
</reference>
<protein>
    <submittedName>
        <fullName evidence="2">Uncharacterized protein</fullName>
    </submittedName>
</protein>
<proteinExistence type="predicted"/>
<dbReference type="Proteomes" id="UP000663844">
    <property type="component" value="Unassembled WGS sequence"/>
</dbReference>
<organism evidence="2 3">
    <name type="scientific">Adineta steineri</name>
    <dbReference type="NCBI Taxonomy" id="433720"/>
    <lineage>
        <taxon>Eukaryota</taxon>
        <taxon>Metazoa</taxon>
        <taxon>Spiralia</taxon>
        <taxon>Gnathifera</taxon>
        <taxon>Rotifera</taxon>
        <taxon>Eurotatoria</taxon>
        <taxon>Bdelloidea</taxon>
        <taxon>Adinetida</taxon>
        <taxon>Adinetidae</taxon>
        <taxon>Adineta</taxon>
    </lineage>
</organism>
<dbReference type="AlphaFoldDB" id="A0A820MAA0"/>
<feature type="non-terminal residue" evidence="2">
    <location>
        <position position="1"/>
    </location>
</feature>
<feature type="region of interest" description="Disordered" evidence="1">
    <location>
        <begin position="1"/>
        <end position="35"/>
    </location>
</feature>
<evidence type="ECO:0000313" key="2">
    <source>
        <dbReference type="EMBL" id="CAF4369059.1"/>
    </source>
</evidence>
<feature type="compositionally biased region" description="Low complexity" evidence="1">
    <location>
        <begin position="84"/>
        <end position="114"/>
    </location>
</feature>
<name>A0A820MAA0_9BILA</name>
<accession>A0A820MAA0</accession>
<feature type="region of interest" description="Disordered" evidence="1">
    <location>
        <begin position="73"/>
        <end position="126"/>
    </location>
</feature>
<evidence type="ECO:0000256" key="1">
    <source>
        <dbReference type="SAM" id="MobiDB-lite"/>
    </source>
</evidence>
<sequence>RKPGRSTTINKDNDSSSTETSATFDENHLQSPKAFLIPTETPSLLSYKRSNNYTEPMKKLIIDDNTYAISSHKQLDKKNSGHKSSSSTTTSPTNIGGIDDSSSQIQSTITDDISLPNSRKLSSREV</sequence>
<dbReference type="EMBL" id="CAJOAZ010022791">
    <property type="protein sequence ID" value="CAF4369059.1"/>
    <property type="molecule type" value="Genomic_DNA"/>
</dbReference>
<feature type="compositionally biased region" description="Polar residues" evidence="1">
    <location>
        <begin position="1"/>
        <end position="24"/>
    </location>
</feature>
<comment type="caution">
    <text evidence="2">The sequence shown here is derived from an EMBL/GenBank/DDBJ whole genome shotgun (WGS) entry which is preliminary data.</text>
</comment>
<evidence type="ECO:0000313" key="3">
    <source>
        <dbReference type="Proteomes" id="UP000663844"/>
    </source>
</evidence>
<gene>
    <name evidence="2" type="ORF">OXD698_LOCUS49737</name>
</gene>